<proteinExistence type="predicted"/>
<dbReference type="PANTHER" id="PTHR43798">
    <property type="entry name" value="MONOACYLGLYCEROL LIPASE"/>
    <property type="match status" value="1"/>
</dbReference>
<dbReference type="SUPFAM" id="SSF53474">
    <property type="entry name" value="alpha/beta-Hydrolases"/>
    <property type="match status" value="1"/>
</dbReference>
<dbReference type="InterPro" id="IPR029058">
    <property type="entry name" value="AB_hydrolase_fold"/>
</dbReference>
<gene>
    <name evidence="2" type="ORF">BW425_19070</name>
</gene>
<dbReference type="GO" id="GO:0016020">
    <property type="term" value="C:membrane"/>
    <property type="evidence" value="ECO:0007669"/>
    <property type="project" value="TreeGrafter"/>
</dbReference>
<dbReference type="Proteomes" id="UP000195321">
    <property type="component" value="Unassembled WGS sequence"/>
</dbReference>
<protein>
    <submittedName>
        <fullName evidence="2">Alpha/beta hydrolase</fullName>
    </submittedName>
</protein>
<reference evidence="2 3" key="1">
    <citation type="submission" date="2017-02" db="EMBL/GenBank/DDBJ databases">
        <title>Bacillus pseudomycoides isolate FSL K6-0042.</title>
        <authorList>
            <person name="Kovac J."/>
        </authorList>
    </citation>
    <scope>NUCLEOTIDE SEQUENCE [LARGE SCALE GENOMIC DNA]</scope>
    <source>
        <strain evidence="2 3">FSL K6-0042</strain>
    </source>
</reference>
<dbReference type="Gene3D" id="3.40.50.1820">
    <property type="entry name" value="alpha/beta hydrolase"/>
    <property type="match status" value="1"/>
</dbReference>
<keyword evidence="1 2" id="KW-0378">Hydrolase</keyword>
<dbReference type="EMBL" id="MWPX01000025">
    <property type="protein sequence ID" value="OUM47288.1"/>
    <property type="molecule type" value="Genomic_DNA"/>
</dbReference>
<dbReference type="InterPro" id="IPR050266">
    <property type="entry name" value="AB_hydrolase_sf"/>
</dbReference>
<dbReference type="GO" id="GO:0016787">
    <property type="term" value="F:hydrolase activity"/>
    <property type="evidence" value="ECO:0007669"/>
    <property type="project" value="UniProtKB-KW"/>
</dbReference>
<evidence type="ECO:0000313" key="3">
    <source>
        <dbReference type="Proteomes" id="UP000195321"/>
    </source>
</evidence>
<accession>A0A1Y3MA10</accession>
<sequence length="80" mass="9491">MRAYNKDLKTYDIREKLRYIHFPTLILCGQHDVQCPVLYSKEIHSLISDSKLVIFENSNHFPFVEEKESFVTAIQKFITI</sequence>
<dbReference type="PANTHER" id="PTHR43798:SF31">
    <property type="entry name" value="AB HYDROLASE SUPERFAMILY PROTEIN YCLE"/>
    <property type="match status" value="1"/>
</dbReference>
<organism evidence="2 3">
    <name type="scientific">Bacillus pseudomycoides</name>
    <dbReference type="NCBI Taxonomy" id="64104"/>
    <lineage>
        <taxon>Bacteria</taxon>
        <taxon>Bacillati</taxon>
        <taxon>Bacillota</taxon>
        <taxon>Bacilli</taxon>
        <taxon>Bacillales</taxon>
        <taxon>Bacillaceae</taxon>
        <taxon>Bacillus</taxon>
        <taxon>Bacillus cereus group</taxon>
    </lineage>
</organism>
<evidence type="ECO:0000313" key="2">
    <source>
        <dbReference type="EMBL" id="OUM47288.1"/>
    </source>
</evidence>
<name>A0A1Y3MA10_9BACI</name>
<dbReference type="AlphaFoldDB" id="A0A1Y3MA10"/>
<comment type="caution">
    <text evidence="2">The sequence shown here is derived from an EMBL/GenBank/DDBJ whole genome shotgun (WGS) entry which is preliminary data.</text>
</comment>
<evidence type="ECO:0000256" key="1">
    <source>
        <dbReference type="ARBA" id="ARBA00022801"/>
    </source>
</evidence>